<evidence type="ECO:0000313" key="1">
    <source>
        <dbReference type="EMBL" id="PNI73277.1"/>
    </source>
</evidence>
<sequence length="167" mass="18425">MGCFKGVVAVGYINEAIDEGNPLRTLETLLLPTANISDVDPAHAQHYQDVLYHAKSQKLRDSESVSKVLWLDEIQQAVDEANVDEDRAKQWVTLVVDVNQCLEGKKSSDILSVLKSSTSNANDIIPECADKYYDALVKAKELKSERVTVHGSNSTCTKNMTTITTLI</sequence>
<dbReference type="Proteomes" id="UP000236370">
    <property type="component" value="Unassembled WGS sequence"/>
</dbReference>
<name>A0A2J8NNF9_PANTR</name>
<dbReference type="PANTHER" id="PTHR14149">
    <property type="entry name" value="RAS GTPASE-ACTIVATING PROTEIN WITH IQ MOTIF"/>
    <property type="match status" value="1"/>
</dbReference>
<accession>A0A2J8NNF9</accession>
<reference evidence="1 2" key="1">
    <citation type="submission" date="2017-12" db="EMBL/GenBank/DDBJ databases">
        <title>High-resolution comparative analysis of great ape genomes.</title>
        <authorList>
            <person name="Pollen A."/>
            <person name="Hastie A."/>
            <person name="Hormozdiari F."/>
            <person name="Dougherty M."/>
            <person name="Liu R."/>
            <person name="Chaisson M."/>
            <person name="Hoppe E."/>
            <person name="Hill C."/>
            <person name="Pang A."/>
            <person name="Hillier L."/>
            <person name="Baker C."/>
            <person name="Armstrong J."/>
            <person name="Shendure J."/>
            <person name="Paten B."/>
            <person name="Wilson R."/>
            <person name="Chao H."/>
            <person name="Schneider V."/>
            <person name="Ventura M."/>
            <person name="Kronenberg Z."/>
            <person name="Murali S."/>
            <person name="Gordon D."/>
            <person name="Cantsilieris S."/>
            <person name="Munson K."/>
            <person name="Nelson B."/>
            <person name="Raja A."/>
            <person name="Underwood J."/>
            <person name="Diekhans M."/>
            <person name="Fiddes I."/>
            <person name="Haussler D."/>
            <person name="Eichler E."/>
        </authorList>
    </citation>
    <scope>NUCLEOTIDE SEQUENCE [LARGE SCALE GENOMIC DNA]</scope>
    <source>
        <strain evidence="1">Yerkes chimp pedigree #C0471</strain>
    </source>
</reference>
<evidence type="ECO:0000313" key="2">
    <source>
        <dbReference type="Proteomes" id="UP000236370"/>
    </source>
</evidence>
<dbReference type="PANTHER" id="PTHR14149:SF12">
    <property type="entry name" value="RAS GTPASE-ACTIVATING-LIKE PROTEIN IQGAP2"/>
    <property type="match status" value="1"/>
</dbReference>
<dbReference type="AlphaFoldDB" id="A0A2J8NNF9"/>
<proteinExistence type="predicted"/>
<gene>
    <name evidence="1" type="ORF">CK820_G0009410</name>
</gene>
<protein>
    <submittedName>
        <fullName evidence="1">IQGAP2 isoform 19</fullName>
    </submittedName>
</protein>
<dbReference type="EMBL" id="NBAG03000226">
    <property type="protein sequence ID" value="PNI73277.1"/>
    <property type="molecule type" value="Genomic_DNA"/>
</dbReference>
<organism evidence="1 2">
    <name type="scientific">Pan troglodytes</name>
    <name type="common">Chimpanzee</name>
    <dbReference type="NCBI Taxonomy" id="9598"/>
    <lineage>
        <taxon>Eukaryota</taxon>
        <taxon>Metazoa</taxon>
        <taxon>Chordata</taxon>
        <taxon>Craniata</taxon>
        <taxon>Vertebrata</taxon>
        <taxon>Euteleostomi</taxon>
        <taxon>Mammalia</taxon>
        <taxon>Eutheria</taxon>
        <taxon>Euarchontoglires</taxon>
        <taxon>Primates</taxon>
        <taxon>Haplorrhini</taxon>
        <taxon>Catarrhini</taxon>
        <taxon>Hominidae</taxon>
        <taxon>Pan</taxon>
    </lineage>
</organism>
<feature type="non-terminal residue" evidence="1">
    <location>
        <position position="167"/>
    </location>
</feature>
<comment type="caution">
    <text evidence="1">The sequence shown here is derived from an EMBL/GenBank/DDBJ whole genome shotgun (WGS) entry which is preliminary data.</text>
</comment>